<keyword evidence="3" id="KW-1185">Reference proteome</keyword>
<dbReference type="InterPro" id="IPR052948">
    <property type="entry name" value="Low_temp-induced_all0457"/>
</dbReference>
<feature type="transmembrane region" description="Helical" evidence="1">
    <location>
        <begin position="77"/>
        <end position="98"/>
    </location>
</feature>
<proteinExistence type="predicted"/>
<dbReference type="STRING" id="394503.Ccel_0013"/>
<dbReference type="OrthoDB" id="514402at2"/>
<keyword evidence="1" id="KW-0472">Membrane</keyword>
<name>B8I3S4_RUMCH</name>
<evidence type="ECO:0000313" key="2">
    <source>
        <dbReference type="EMBL" id="ACL74401.1"/>
    </source>
</evidence>
<dbReference type="KEGG" id="cce:Ccel_0013"/>
<feature type="transmembrane region" description="Helical" evidence="1">
    <location>
        <begin position="104"/>
        <end position="127"/>
    </location>
</feature>
<keyword evidence="1" id="KW-1133">Transmembrane helix</keyword>
<gene>
    <name evidence="2" type="ordered locus">Ccel_0013</name>
</gene>
<dbReference type="PANTHER" id="PTHR36109">
    <property type="entry name" value="MEMBRANE PROTEIN-RELATED"/>
    <property type="match status" value="1"/>
</dbReference>
<evidence type="ECO:0000313" key="3">
    <source>
        <dbReference type="Proteomes" id="UP000001349"/>
    </source>
</evidence>
<dbReference type="Proteomes" id="UP000001349">
    <property type="component" value="Chromosome"/>
</dbReference>
<dbReference type="HOGENOM" id="CLU_083853_1_2_9"/>
<evidence type="ECO:0000256" key="1">
    <source>
        <dbReference type="SAM" id="Phobius"/>
    </source>
</evidence>
<reference evidence="2 3" key="1">
    <citation type="submission" date="2009-01" db="EMBL/GenBank/DDBJ databases">
        <title>Complete sequence of Clostridium cellulolyticum H10.</title>
        <authorList>
            <consortium name="US DOE Joint Genome Institute"/>
            <person name="Lucas S."/>
            <person name="Copeland A."/>
            <person name="Lapidus A."/>
            <person name="Glavina del Rio T."/>
            <person name="Dalin E."/>
            <person name="Tice H."/>
            <person name="Bruce D."/>
            <person name="Goodwin L."/>
            <person name="Pitluck S."/>
            <person name="Chertkov O."/>
            <person name="Saunders E."/>
            <person name="Brettin T."/>
            <person name="Detter J.C."/>
            <person name="Han C."/>
            <person name="Larimer F."/>
            <person name="Land M."/>
            <person name="Hauser L."/>
            <person name="Kyrpides N."/>
            <person name="Ivanova N."/>
            <person name="Zhou J."/>
            <person name="Richardson P."/>
        </authorList>
    </citation>
    <scope>NUCLEOTIDE SEQUENCE [LARGE SCALE GENOMIC DNA]</scope>
    <source>
        <strain evidence="3">ATCC 35319 / DSM 5812 / JCM 6584 / H10</strain>
    </source>
</reference>
<sequence length="178" mass="19182">MAKTLVAIFEAYEMAEKAAYEIRDKGLRTDNISIITKTGDNINRFRSTKDGDFEENRKNKNTFSRAGSISTRISDGIVTGGIIGGVIGILIGAGSMFINDIGLVAAAAPIGGLFSGLLVGGIIGGLIDFGVPRIKKKEYEKLISNGKAIFSMMVDEDRSEDILEILKKNGALMVEKYQ</sequence>
<dbReference type="PANTHER" id="PTHR36109:SF2">
    <property type="entry name" value="MEMBRANE PROTEIN"/>
    <property type="match status" value="1"/>
</dbReference>
<organism evidence="2 3">
    <name type="scientific">Ruminiclostridium cellulolyticum (strain ATCC 35319 / DSM 5812 / JCM 6584 / H10)</name>
    <name type="common">Clostridium cellulolyticum</name>
    <dbReference type="NCBI Taxonomy" id="394503"/>
    <lineage>
        <taxon>Bacteria</taxon>
        <taxon>Bacillati</taxon>
        <taxon>Bacillota</taxon>
        <taxon>Clostridia</taxon>
        <taxon>Eubacteriales</taxon>
        <taxon>Oscillospiraceae</taxon>
        <taxon>Ruminiclostridium</taxon>
    </lineage>
</organism>
<dbReference type="eggNOG" id="COG3861">
    <property type="taxonomic scope" value="Bacteria"/>
</dbReference>
<dbReference type="EMBL" id="CP001348">
    <property type="protein sequence ID" value="ACL74401.1"/>
    <property type="molecule type" value="Genomic_DNA"/>
</dbReference>
<protein>
    <recommendedName>
        <fullName evidence="4">General stress protein 17M-like domain-containing protein</fullName>
    </recommendedName>
</protein>
<dbReference type="AlphaFoldDB" id="B8I3S4"/>
<keyword evidence="1" id="KW-0812">Transmembrane</keyword>
<evidence type="ECO:0008006" key="4">
    <source>
        <dbReference type="Google" id="ProtNLM"/>
    </source>
</evidence>
<accession>B8I3S4</accession>